<keyword evidence="3" id="KW-1185">Reference proteome</keyword>
<reference evidence="1 2" key="1">
    <citation type="journal article" date="2014" name="PLoS Genet.">
        <title>The Genome of Spironucleus salmonicida Highlights a Fish Pathogen Adapted to Fluctuating Environments.</title>
        <authorList>
            <person name="Xu F."/>
            <person name="Jerlstrom-Hultqvist J."/>
            <person name="Einarsson E."/>
            <person name="Astvaldsson A."/>
            <person name="Svard S.G."/>
            <person name="Andersson J.O."/>
        </authorList>
    </citation>
    <scope>NUCLEOTIDE SEQUENCE</scope>
    <source>
        <strain evidence="2">ATCC 50377</strain>
    </source>
</reference>
<organism evidence="1">
    <name type="scientific">Spironucleus salmonicida</name>
    <dbReference type="NCBI Taxonomy" id="348837"/>
    <lineage>
        <taxon>Eukaryota</taxon>
        <taxon>Metamonada</taxon>
        <taxon>Diplomonadida</taxon>
        <taxon>Hexamitidae</taxon>
        <taxon>Hexamitinae</taxon>
        <taxon>Spironucleus</taxon>
    </lineage>
</organism>
<dbReference type="EMBL" id="KI546166">
    <property type="protein sequence ID" value="EST42065.1"/>
    <property type="molecule type" value="Genomic_DNA"/>
</dbReference>
<evidence type="ECO:0000313" key="2">
    <source>
        <dbReference type="EMBL" id="KAH0574829.1"/>
    </source>
</evidence>
<dbReference type="AlphaFoldDB" id="V6LC33"/>
<evidence type="ECO:0000313" key="3">
    <source>
        <dbReference type="Proteomes" id="UP000018208"/>
    </source>
</evidence>
<accession>V6LC33</accession>
<dbReference type="VEuPathDB" id="GiardiaDB:SS50377_22444"/>
<gene>
    <name evidence="1" type="ORF">SS50377_18372</name>
    <name evidence="2" type="ORF">SS50377_22444</name>
</gene>
<name>V6LC33_9EUKA</name>
<reference evidence="2" key="2">
    <citation type="submission" date="2020-12" db="EMBL/GenBank/DDBJ databases">
        <title>New Spironucleus salmonicida genome in near-complete chromosomes.</title>
        <authorList>
            <person name="Xu F."/>
            <person name="Kurt Z."/>
            <person name="Jimenez-Gonzalez A."/>
            <person name="Astvaldsson A."/>
            <person name="Andersson J.O."/>
            <person name="Svard S.G."/>
        </authorList>
    </citation>
    <scope>NUCLEOTIDE SEQUENCE</scope>
    <source>
        <strain evidence="2">ATCC 50377</strain>
    </source>
</reference>
<sequence>MLLATSFIFSNTYATLDFLKQEIDPLVFPSSFFLQTHAPHYTISRPQGPACHPDSYSDEQIDALTPPEKAARIRHNFIYDSTGTRKYPVQDNHFKYQLKDMKTDSKYKKFRGSCFITLIADDFFHVNHLVVKMEFLPLLAPAKAADLEVELLVNLMNPSYDFAAEKGIFEGREMACTKWQKIAGKGAEFLWEIDEEGWVTED</sequence>
<evidence type="ECO:0000313" key="1">
    <source>
        <dbReference type="EMBL" id="EST42065.1"/>
    </source>
</evidence>
<proteinExistence type="predicted"/>
<protein>
    <submittedName>
        <fullName evidence="1">Uncharacterized protein</fullName>
    </submittedName>
</protein>
<dbReference type="EMBL" id="AUWU02000003">
    <property type="protein sequence ID" value="KAH0574829.1"/>
    <property type="molecule type" value="Genomic_DNA"/>
</dbReference>
<dbReference type="Proteomes" id="UP000018208">
    <property type="component" value="Unassembled WGS sequence"/>
</dbReference>